<dbReference type="PANTHER" id="PTHR47835:SF3">
    <property type="entry name" value="HELICASE FOR MEIOSIS 1"/>
    <property type="match status" value="1"/>
</dbReference>
<dbReference type="InterPro" id="IPR036390">
    <property type="entry name" value="WH_DNA-bd_sf"/>
</dbReference>
<evidence type="ECO:0000256" key="2">
    <source>
        <dbReference type="ARBA" id="ARBA00022741"/>
    </source>
</evidence>
<dbReference type="EC" id="5.6.2.4" evidence="9"/>
<dbReference type="Gene3D" id="3.40.50.300">
    <property type="entry name" value="P-loop containing nucleotide triphosphate hydrolases"/>
    <property type="match status" value="2"/>
</dbReference>
<dbReference type="SMART" id="SM00490">
    <property type="entry name" value="HELICc"/>
    <property type="match status" value="1"/>
</dbReference>
<gene>
    <name evidence="14" type="ORF">O9G_005247</name>
</gene>
<dbReference type="PANTHER" id="PTHR47835">
    <property type="entry name" value="HFM1, ATP DEPENDENT DNA HELICASE HOMOLOG"/>
    <property type="match status" value="1"/>
</dbReference>
<dbReference type="InterPro" id="IPR011545">
    <property type="entry name" value="DEAD/DEAH_box_helicase_dom"/>
</dbReference>
<keyword evidence="3" id="KW-0378">Hydrolase</keyword>
<evidence type="ECO:0000256" key="8">
    <source>
        <dbReference type="ARBA" id="ARBA00034617"/>
    </source>
</evidence>
<keyword evidence="15" id="KW-1185">Reference proteome</keyword>
<dbReference type="InterPro" id="IPR027417">
    <property type="entry name" value="P-loop_NTPase"/>
</dbReference>
<dbReference type="InterPro" id="IPR014001">
    <property type="entry name" value="Helicase_ATP-bd"/>
</dbReference>
<dbReference type="SMART" id="SM00487">
    <property type="entry name" value="DEXDc"/>
    <property type="match status" value="1"/>
</dbReference>
<evidence type="ECO:0000256" key="7">
    <source>
        <dbReference type="ARBA" id="ARBA00023254"/>
    </source>
</evidence>
<dbReference type="HOGENOM" id="CLU_000335_0_1_1"/>
<feature type="domain" description="Helicase ATP-binding" evidence="12">
    <location>
        <begin position="136"/>
        <end position="297"/>
    </location>
</feature>
<dbReference type="STRING" id="988480.A0A075B490"/>
<evidence type="ECO:0000256" key="5">
    <source>
        <dbReference type="ARBA" id="ARBA00022840"/>
    </source>
</evidence>
<evidence type="ECO:0000313" key="14">
    <source>
        <dbReference type="EMBL" id="EPZ36110.1"/>
    </source>
</evidence>
<protein>
    <recommendedName>
        <fullName evidence="9">DNA 3'-5' helicase</fullName>
        <ecNumber evidence="9">5.6.2.4</ecNumber>
    </recommendedName>
</protein>
<dbReference type="FunFam" id="1.10.10.10:FF:000012">
    <property type="entry name" value="U5 small nuclear ribonucleoprotein helicase"/>
    <property type="match status" value="1"/>
</dbReference>
<comment type="catalytic activity">
    <reaction evidence="10">
        <text>ATP + H2O = ADP + phosphate + H(+)</text>
        <dbReference type="Rhea" id="RHEA:13065"/>
        <dbReference type="ChEBI" id="CHEBI:15377"/>
        <dbReference type="ChEBI" id="CHEBI:15378"/>
        <dbReference type="ChEBI" id="CHEBI:30616"/>
        <dbReference type="ChEBI" id="CHEBI:43474"/>
        <dbReference type="ChEBI" id="CHEBI:456216"/>
        <dbReference type="EC" id="5.6.2.4"/>
    </reaction>
</comment>
<dbReference type="CDD" id="cd18795">
    <property type="entry name" value="SF2_C_Ski2"/>
    <property type="match status" value="1"/>
</dbReference>
<dbReference type="EMBL" id="KE560660">
    <property type="protein sequence ID" value="EPZ36110.1"/>
    <property type="molecule type" value="Genomic_DNA"/>
</dbReference>
<feature type="region of interest" description="Disordered" evidence="11">
    <location>
        <begin position="962"/>
        <end position="996"/>
    </location>
</feature>
<evidence type="ECO:0000256" key="4">
    <source>
        <dbReference type="ARBA" id="ARBA00022806"/>
    </source>
</evidence>
<dbReference type="InterPro" id="IPR057842">
    <property type="entry name" value="WH_MER3"/>
</dbReference>
<comment type="catalytic activity">
    <reaction evidence="8">
        <text>Couples ATP hydrolysis with the unwinding of duplex DNA by translocating in the 3'-5' direction.</text>
        <dbReference type="EC" id="5.6.2.4"/>
    </reaction>
</comment>
<dbReference type="Proteomes" id="UP000030755">
    <property type="component" value="Unassembled WGS sequence"/>
</dbReference>
<feature type="compositionally biased region" description="Low complexity" evidence="11">
    <location>
        <begin position="966"/>
        <end position="981"/>
    </location>
</feature>
<dbReference type="InterPro" id="IPR036388">
    <property type="entry name" value="WH-like_DNA-bd_sf"/>
</dbReference>
<dbReference type="GO" id="GO:0051321">
    <property type="term" value="P:meiotic cell cycle"/>
    <property type="evidence" value="ECO:0007669"/>
    <property type="project" value="UniProtKB-KW"/>
</dbReference>
<dbReference type="Pfam" id="PF00270">
    <property type="entry name" value="DEAD"/>
    <property type="match status" value="1"/>
</dbReference>
<dbReference type="Gene3D" id="1.10.10.10">
    <property type="entry name" value="Winged helix-like DNA-binding domain superfamily/Winged helix DNA-binding domain"/>
    <property type="match status" value="1"/>
</dbReference>
<dbReference type="Pfam" id="PF02889">
    <property type="entry name" value="Sec63"/>
    <property type="match status" value="1"/>
</dbReference>
<dbReference type="AlphaFoldDB" id="A0A075B490"/>
<dbReference type="Gene3D" id="1.10.3380.10">
    <property type="entry name" value="Sec63 N-terminal domain-like domain"/>
    <property type="match status" value="1"/>
</dbReference>
<dbReference type="OrthoDB" id="5575at2759"/>
<dbReference type="SUPFAM" id="SSF52540">
    <property type="entry name" value="P-loop containing nucleoside triphosphate hydrolases"/>
    <property type="match status" value="2"/>
</dbReference>
<evidence type="ECO:0000256" key="1">
    <source>
        <dbReference type="ARBA" id="ARBA00010140"/>
    </source>
</evidence>
<proteinExistence type="inferred from homology"/>
<evidence type="ECO:0000256" key="10">
    <source>
        <dbReference type="ARBA" id="ARBA00048988"/>
    </source>
</evidence>
<evidence type="ECO:0000259" key="12">
    <source>
        <dbReference type="PROSITE" id="PS51192"/>
    </source>
</evidence>
<name>A0A075B490_ROZAC</name>
<dbReference type="InterPro" id="IPR004179">
    <property type="entry name" value="Sec63-dom"/>
</dbReference>
<dbReference type="PROSITE" id="PS51192">
    <property type="entry name" value="HELICASE_ATP_BIND_1"/>
    <property type="match status" value="1"/>
</dbReference>
<dbReference type="InterPro" id="IPR001650">
    <property type="entry name" value="Helicase_C-like"/>
</dbReference>
<accession>A0A075B490</accession>
<dbReference type="Pfam" id="PF23445">
    <property type="entry name" value="WHD_SNRNP200"/>
    <property type="match status" value="1"/>
</dbReference>
<keyword evidence="5" id="KW-0067">ATP-binding</keyword>
<dbReference type="GO" id="GO:0005524">
    <property type="term" value="F:ATP binding"/>
    <property type="evidence" value="ECO:0007669"/>
    <property type="project" value="UniProtKB-KW"/>
</dbReference>
<dbReference type="InterPro" id="IPR052247">
    <property type="entry name" value="Meiotic_Crossover_Helicase"/>
</dbReference>
<sequence length="1091" mass="124559">MNHYNLHQWNQEPDDILQELEEFENMDGGVFVPMNAPVNAPKYASAYEQSIGYFHDAFAIDDHLTGASDVFKIDKPPAYSERETTPVYEYGQRYDNELVKTTCLRNLFVSIILAAKYRQVFSKYEYLNRIQSKCFQTIMNSGKSVVVSAPTGAGKTGILELALIKNKMESEKRGRKSKCVYLAPTKALCTERSRDWKKLEVIGLTCCELTGDTVEISFKKIFEADIMNMKMQYMSLIDLVLIDEVHLLNEKRGSTLEVVVCRMMIMKRDMRIVAVSATVPNVEDIGLWIKGEYFKFGDEYRPVPLEKVVLGYPRGNKSDFLFEQQLDYQIPKIIEKYSNGLSSLVFCSTRKSCIHLAEYLSGNVKGVKDKKGVALSDKKLGLMVSRGIGYHHAGLNQKDREIIEEKFRKGEIKVLCSTSTLAVGVNLPAHLVVIKSTQQYSSIGYEEYSELDILQMIGRAGRPQFDSKGIAIIMTMEDKVSKYENICSGNQIIESCLHENLIEHLNAEIMLGTIKNESESFEWIKKSFLYQRIKLNPNHYKLNGNEIDKQLNELIKQDLNNLSKVECIKFNETKNEFEISSTELGKSMGMNYIKYETIKEIIKIDDLVDDRNILLILSKSKEFESIRFQQGEKGYLNQLNKKFKMKINGRIKNIFEKVFVLIQMILSDQVDCQVNESNQLTNNDKSSGRNFSMEMNFIIYHSSRIIKTMIDFCLMKKYPNALLKVIKIGSNIKSSTWDDNPKVLMQVEKIGKANCLLLNKNGIITLNQLASTEEHKIESICKRLPPFGKTILENVKKLPNISISINNNNALIKLNNPSTVSYKNNKGRFYIHLIIINDSNQLFFYEKLPLDQLNEKLIDLKNIKNYSIHAKLNDFSGLDQSINRSTESLPAKPIQDNCKQVSNENRIKDNKVKEMIENKEKEIKESKVKENRFKDCYAKEKRKCDQLTSKKKQLKINEWVSPSKESNTMTNSSTLTTPKTLVPTAPVKSYPTPLSNTTYNNSTEKLTVIKLDQFKFKPLQFTSTSSSTPTTITNSLNQNITKPCNVNKSKSKMNKSSPFKSSVISKPVSMTPNPFDTSTSKILSILKSPHN</sequence>
<organism evidence="14 15">
    <name type="scientific">Rozella allomycis (strain CSF55)</name>
    <dbReference type="NCBI Taxonomy" id="988480"/>
    <lineage>
        <taxon>Eukaryota</taxon>
        <taxon>Fungi</taxon>
        <taxon>Fungi incertae sedis</taxon>
        <taxon>Cryptomycota</taxon>
        <taxon>Cryptomycota incertae sedis</taxon>
        <taxon>Rozella</taxon>
    </lineage>
</organism>
<dbReference type="PROSITE" id="PS51194">
    <property type="entry name" value="HELICASE_CTER"/>
    <property type="match status" value="1"/>
</dbReference>
<reference evidence="14 15" key="1">
    <citation type="journal article" date="2013" name="Curr. Biol.">
        <title>Shared signatures of parasitism and phylogenomics unite Cryptomycota and microsporidia.</title>
        <authorList>
            <person name="James T.Y."/>
            <person name="Pelin A."/>
            <person name="Bonen L."/>
            <person name="Ahrendt S."/>
            <person name="Sain D."/>
            <person name="Corradi N."/>
            <person name="Stajich J.E."/>
        </authorList>
    </citation>
    <scope>NUCLEOTIDE SEQUENCE [LARGE SCALE GENOMIC DNA]</scope>
    <source>
        <strain evidence="14 15">CSF55</strain>
    </source>
</reference>
<keyword evidence="6" id="KW-0413">Isomerase</keyword>
<feature type="domain" description="Helicase C-terminal" evidence="13">
    <location>
        <begin position="329"/>
        <end position="509"/>
    </location>
</feature>
<keyword evidence="4" id="KW-0347">Helicase</keyword>
<keyword evidence="2" id="KW-0547">Nucleotide-binding</keyword>
<evidence type="ECO:0000313" key="15">
    <source>
        <dbReference type="Proteomes" id="UP000030755"/>
    </source>
</evidence>
<dbReference type="SUPFAM" id="SSF158702">
    <property type="entry name" value="Sec63 N-terminal domain-like"/>
    <property type="match status" value="1"/>
</dbReference>
<comment type="similarity">
    <text evidence="1">Belongs to the helicase family. SKI2 subfamily.</text>
</comment>
<keyword evidence="7" id="KW-0469">Meiosis</keyword>
<dbReference type="GO" id="GO:0003676">
    <property type="term" value="F:nucleic acid binding"/>
    <property type="evidence" value="ECO:0007669"/>
    <property type="project" value="InterPro"/>
</dbReference>
<evidence type="ECO:0000259" key="13">
    <source>
        <dbReference type="PROSITE" id="PS51194"/>
    </source>
</evidence>
<dbReference type="GO" id="GO:0043138">
    <property type="term" value="F:3'-5' DNA helicase activity"/>
    <property type="evidence" value="ECO:0007669"/>
    <property type="project" value="UniProtKB-EC"/>
</dbReference>
<evidence type="ECO:0000256" key="9">
    <source>
        <dbReference type="ARBA" id="ARBA00034808"/>
    </source>
</evidence>
<evidence type="ECO:0000256" key="11">
    <source>
        <dbReference type="SAM" id="MobiDB-lite"/>
    </source>
</evidence>
<evidence type="ECO:0000256" key="6">
    <source>
        <dbReference type="ARBA" id="ARBA00023235"/>
    </source>
</evidence>
<dbReference type="SMART" id="SM00973">
    <property type="entry name" value="Sec63"/>
    <property type="match status" value="1"/>
</dbReference>
<dbReference type="SUPFAM" id="SSF46785">
    <property type="entry name" value="Winged helix' DNA-binding domain"/>
    <property type="match status" value="1"/>
</dbReference>
<evidence type="ECO:0000256" key="3">
    <source>
        <dbReference type="ARBA" id="ARBA00022801"/>
    </source>
</evidence>
<dbReference type="Pfam" id="PF00271">
    <property type="entry name" value="Helicase_C"/>
    <property type="match status" value="1"/>
</dbReference>
<dbReference type="GO" id="GO:0016787">
    <property type="term" value="F:hydrolase activity"/>
    <property type="evidence" value="ECO:0007669"/>
    <property type="project" value="UniProtKB-KW"/>
</dbReference>